<dbReference type="JaponicusDB" id="SJAG_05106"/>
<name>B6K8G4_SCHJY</name>
<evidence type="ECO:0000313" key="1">
    <source>
        <dbReference type="EMBL" id="EEB05001.1"/>
    </source>
</evidence>
<dbReference type="AlphaFoldDB" id="B6K8G4"/>
<dbReference type="GeneID" id="7047670"/>
<dbReference type="RefSeq" id="XP_002176108.1">
    <property type="nucleotide sequence ID" value="XM_002176072.1"/>
</dbReference>
<evidence type="ECO:0000313" key="2">
    <source>
        <dbReference type="Proteomes" id="UP000001744"/>
    </source>
</evidence>
<sequence length="88" mass="9878">MACGLDIASEGYQQVQLSTAPTGVLTRYCLISLVLGFNYSVTTSEYRAYSVGRTVPSFHTSETQLPINKYCFEYRAYSVVRTVTKPYD</sequence>
<reference evidence="1 2" key="1">
    <citation type="journal article" date="2011" name="Science">
        <title>Comparative functional genomics of the fission yeasts.</title>
        <authorList>
            <person name="Rhind N."/>
            <person name="Chen Z."/>
            <person name="Yassour M."/>
            <person name="Thompson D.A."/>
            <person name="Haas B.J."/>
            <person name="Habib N."/>
            <person name="Wapinski I."/>
            <person name="Roy S."/>
            <person name="Lin M.F."/>
            <person name="Heiman D.I."/>
            <person name="Young S.K."/>
            <person name="Furuya K."/>
            <person name="Guo Y."/>
            <person name="Pidoux A."/>
            <person name="Chen H.M."/>
            <person name="Robbertse B."/>
            <person name="Goldberg J.M."/>
            <person name="Aoki K."/>
            <person name="Bayne E.H."/>
            <person name="Berlin A.M."/>
            <person name="Desjardins C.A."/>
            <person name="Dobbs E."/>
            <person name="Dukaj L."/>
            <person name="Fan L."/>
            <person name="FitzGerald M.G."/>
            <person name="French C."/>
            <person name="Gujja S."/>
            <person name="Hansen K."/>
            <person name="Keifenheim D."/>
            <person name="Levin J.Z."/>
            <person name="Mosher R.A."/>
            <person name="Mueller C.A."/>
            <person name="Pfiffner J."/>
            <person name="Priest M."/>
            <person name="Russ C."/>
            <person name="Smialowska A."/>
            <person name="Swoboda P."/>
            <person name="Sykes S.M."/>
            <person name="Vaughn M."/>
            <person name="Vengrova S."/>
            <person name="Yoder R."/>
            <person name="Zeng Q."/>
            <person name="Allshire R."/>
            <person name="Baulcombe D."/>
            <person name="Birren B.W."/>
            <person name="Brown W."/>
            <person name="Ekwall K."/>
            <person name="Kellis M."/>
            <person name="Leatherwood J."/>
            <person name="Levin H."/>
            <person name="Margalit H."/>
            <person name="Martienssen R."/>
            <person name="Nieduszynski C.A."/>
            <person name="Spatafora J.W."/>
            <person name="Friedman N."/>
            <person name="Dalgaard J.Z."/>
            <person name="Baumann P."/>
            <person name="Niki H."/>
            <person name="Regev A."/>
            <person name="Nusbaum C."/>
        </authorList>
    </citation>
    <scope>NUCLEOTIDE SEQUENCE [LARGE SCALE GENOMIC DNA]</scope>
    <source>
        <strain evidence="2">yFS275 / FY16936</strain>
    </source>
</reference>
<protein>
    <submittedName>
        <fullName evidence="1">Uncharacterized protein</fullName>
    </submittedName>
</protein>
<dbReference type="Proteomes" id="UP000001744">
    <property type="component" value="Unassembled WGS sequence"/>
</dbReference>
<organism evidence="1 2">
    <name type="scientific">Schizosaccharomyces japonicus (strain yFS275 / FY16936)</name>
    <name type="common">Fission yeast</name>
    <dbReference type="NCBI Taxonomy" id="402676"/>
    <lineage>
        <taxon>Eukaryota</taxon>
        <taxon>Fungi</taxon>
        <taxon>Dikarya</taxon>
        <taxon>Ascomycota</taxon>
        <taxon>Taphrinomycotina</taxon>
        <taxon>Schizosaccharomycetes</taxon>
        <taxon>Schizosaccharomycetales</taxon>
        <taxon>Schizosaccharomycetaceae</taxon>
        <taxon>Schizosaccharomyces</taxon>
    </lineage>
</organism>
<dbReference type="EMBL" id="KE651171">
    <property type="protein sequence ID" value="EEB05001.1"/>
    <property type="molecule type" value="Genomic_DNA"/>
</dbReference>
<dbReference type="VEuPathDB" id="FungiDB:SJAG_05106"/>
<dbReference type="HOGENOM" id="CLU_2564783_0_0_1"/>
<proteinExistence type="predicted"/>
<keyword evidence="2" id="KW-1185">Reference proteome</keyword>
<gene>
    <name evidence="1" type="ORF">SJAG_05106</name>
</gene>
<accession>B6K8G4</accession>